<dbReference type="GO" id="GO:0022857">
    <property type="term" value="F:transmembrane transporter activity"/>
    <property type="evidence" value="ECO:0007669"/>
    <property type="project" value="TreeGrafter"/>
</dbReference>
<dbReference type="CDD" id="cd03255">
    <property type="entry name" value="ABC_MJ0796_LolCDE_FtsE"/>
    <property type="match status" value="1"/>
</dbReference>
<keyword evidence="1" id="KW-0813">Transport</keyword>
<name>A0A2N6V1Z2_9ACTO</name>
<dbReference type="RefSeq" id="WP_005987520.1">
    <property type="nucleotide sequence ID" value="NZ_PNHV01000005.1"/>
</dbReference>
<dbReference type="InterPro" id="IPR003439">
    <property type="entry name" value="ABC_transporter-like_ATP-bd"/>
</dbReference>
<evidence type="ECO:0000313" key="6">
    <source>
        <dbReference type="Proteomes" id="UP000830236"/>
    </source>
</evidence>
<dbReference type="GO" id="GO:0005886">
    <property type="term" value="C:plasma membrane"/>
    <property type="evidence" value="ECO:0007669"/>
    <property type="project" value="TreeGrafter"/>
</dbReference>
<sequence length="233" mass="25160">MSALIELESIARSFIVDDAELKILTDINLRVEAGQHVAIVGRSGTGKSTLLNIIGMLDTPSSGEYRFNGSSVNRLGEAARAKVRGRGFGFIFQSFNLINGLTTTENVYTPLLYASGSQFWTRNTRAKQLLEAVGLESKIDQSIERLSGGEQQRVAIARALSRRPQVILADEPTGALDVHTAASVMDLLEKQCHESGAALIVITHDLAVAARAQMAYQLADGCLHPIDIRQGLA</sequence>
<dbReference type="KEGG" id="agh:M3I41_06940"/>
<protein>
    <submittedName>
        <fullName evidence="5">ABC transporter ATP-binding protein</fullName>
    </submittedName>
</protein>
<proteinExistence type="predicted"/>
<dbReference type="SUPFAM" id="SSF52540">
    <property type="entry name" value="P-loop containing nucleoside triphosphate hydrolases"/>
    <property type="match status" value="1"/>
</dbReference>
<dbReference type="InterPro" id="IPR017871">
    <property type="entry name" value="ABC_transporter-like_CS"/>
</dbReference>
<dbReference type="AlphaFoldDB" id="A0A2N6V1Z2"/>
<dbReference type="PROSITE" id="PS50893">
    <property type="entry name" value="ABC_TRANSPORTER_2"/>
    <property type="match status" value="1"/>
</dbReference>
<evidence type="ECO:0000259" key="4">
    <source>
        <dbReference type="PROSITE" id="PS50893"/>
    </source>
</evidence>
<evidence type="ECO:0000256" key="3">
    <source>
        <dbReference type="ARBA" id="ARBA00022840"/>
    </source>
</evidence>
<dbReference type="PANTHER" id="PTHR24220">
    <property type="entry name" value="IMPORT ATP-BINDING PROTEIN"/>
    <property type="match status" value="1"/>
</dbReference>
<dbReference type="InterPro" id="IPR017911">
    <property type="entry name" value="MacB-like_ATP-bd"/>
</dbReference>
<dbReference type="Gene3D" id="3.40.50.300">
    <property type="entry name" value="P-loop containing nucleotide triphosphate hydrolases"/>
    <property type="match status" value="1"/>
</dbReference>
<dbReference type="GO" id="GO:0005524">
    <property type="term" value="F:ATP binding"/>
    <property type="evidence" value="ECO:0007669"/>
    <property type="project" value="UniProtKB-KW"/>
</dbReference>
<keyword evidence="3 5" id="KW-0067">ATP-binding</keyword>
<feature type="domain" description="ABC transporter" evidence="4">
    <location>
        <begin position="5"/>
        <end position="233"/>
    </location>
</feature>
<accession>A0A2N6V1Z2</accession>
<evidence type="ECO:0000256" key="1">
    <source>
        <dbReference type="ARBA" id="ARBA00022448"/>
    </source>
</evidence>
<dbReference type="Proteomes" id="UP000830236">
    <property type="component" value="Chromosome"/>
</dbReference>
<evidence type="ECO:0000256" key="2">
    <source>
        <dbReference type="ARBA" id="ARBA00022741"/>
    </source>
</evidence>
<dbReference type="GO" id="GO:0098796">
    <property type="term" value="C:membrane protein complex"/>
    <property type="evidence" value="ECO:0007669"/>
    <property type="project" value="UniProtKB-ARBA"/>
</dbReference>
<gene>
    <name evidence="5" type="ORF">M3I41_06940</name>
</gene>
<evidence type="ECO:0000313" key="5">
    <source>
        <dbReference type="EMBL" id="UQF79319.1"/>
    </source>
</evidence>
<keyword evidence="2" id="KW-0547">Nucleotide-binding</keyword>
<dbReference type="GO" id="GO:0016887">
    <property type="term" value="F:ATP hydrolysis activity"/>
    <property type="evidence" value="ECO:0007669"/>
    <property type="project" value="InterPro"/>
</dbReference>
<dbReference type="FunFam" id="3.40.50.300:FF:000032">
    <property type="entry name" value="Export ABC transporter ATP-binding protein"/>
    <property type="match status" value="1"/>
</dbReference>
<dbReference type="InterPro" id="IPR015854">
    <property type="entry name" value="ABC_transpr_LolD-like"/>
</dbReference>
<dbReference type="PANTHER" id="PTHR24220:SF648">
    <property type="entry name" value="ABC TRANSPORTER ATP-BINDING PROTEIN YTRE"/>
    <property type="match status" value="1"/>
</dbReference>
<dbReference type="Pfam" id="PF00005">
    <property type="entry name" value="ABC_tran"/>
    <property type="match status" value="1"/>
</dbReference>
<dbReference type="InterPro" id="IPR027417">
    <property type="entry name" value="P-loop_NTPase"/>
</dbReference>
<dbReference type="EMBL" id="CP097095">
    <property type="protein sequence ID" value="UQF79319.1"/>
    <property type="molecule type" value="Genomic_DNA"/>
</dbReference>
<reference evidence="5" key="1">
    <citation type="submission" date="2022-05" db="EMBL/GenBank/DDBJ databases">
        <title>Using nanopore sequencing to obtain complete genomes from saliva samples.</title>
        <authorList>
            <person name="Baker J.L."/>
        </authorList>
    </citation>
    <scope>NUCLEOTIDE SEQUENCE</scope>
    <source>
        <strain evidence="5">JCVI-JB-Ag32</strain>
    </source>
</reference>
<organism evidence="5 6">
    <name type="scientific">Actinomyces graevenitzii</name>
    <dbReference type="NCBI Taxonomy" id="55565"/>
    <lineage>
        <taxon>Bacteria</taxon>
        <taxon>Bacillati</taxon>
        <taxon>Actinomycetota</taxon>
        <taxon>Actinomycetes</taxon>
        <taxon>Actinomycetales</taxon>
        <taxon>Actinomycetaceae</taxon>
        <taxon>Actinomyces</taxon>
    </lineage>
</organism>
<dbReference type="PROSITE" id="PS00211">
    <property type="entry name" value="ABC_TRANSPORTER_1"/>
    <property type="match status" value="1"/>
</dbReference>
<dbReference type="SMART" id="SM00382">
    <property type="entry name" value="AAA"/>
    <property type="match status" value="1"/>
</dbReference>
<dbReference type="InterPro" id="IPR003593">
    <property type="entry name" value="AAA+_ATPase"/>
</dbReference>